<protein>
    <submittedName>
        <fullName evidence="12">ATP-binding cassette domain-containing protein</fullName>
    </submittedName>
</protein>
<feature type="transmembrane region" description="Helical" evidence="10">
    <location>
        <begin position="446"/>
        <end position="468"/>
    </location>
</feature>
<sequence>MLTIKNLHKSYKHGTNTTHVLKGINLDIEEGSFVSILGRSGSGKTTLLNVLSTLLEFDKGSIHIDGQNISKLGTRKINVIRNNYIGFVFQEFNLVKDMSVLDNVATPMILNGVRFKEARERALVALQQVGLEQYAKVRPVELSGGQQQRVAIARAIVNDQKIILCDEPTGALDDYTAVEILKLLKQLSETRTVIMVTHDEEFAKKYSNRIIMLVDGNIVKDDILEDIPVKAPSQKRKLSDHRAGFLNLFTYSFVSMDIDKKKFGNTFRTFSISLTLFIVVSIINQNLDVFTKRYLDFFVQSEVADRNIILDFIYQFLEQNITQLIQVILYILIGFCIVSYLFVFTINIITKKREIAVLKAFGASQEEIGILFMLRPIKFTMAIFKDTLLYTFILMLLLNGVFDFQAILYVEYYDFVVNIVQVIYGTLLSFTINIDSPLIDFHIHYLHVLPIFFIVLVLFMIGSLIPAYKISRSNTIRMLATE</sequence>
<dbReference type="Proteomes" id="UP000514720">
    <property type="component" value="Chromosome"/>
</dbReference>
<evidence type="ECO:0000256" key="5">
    <source>
        <dbReference type="ARBA" id="ARBA00022741"/>
    </source>
</evidence>
<dbReference type="GO" id="GO:0005886">
    <property type="term" value="C:plasma membrane"/>
    <property type="evidence" value="ECO:0007669"/>
    <property type="project" value="UniProtKB-SubCell"/>
</dbReference>
<keyword evidence="4 10" id="KW-0812">Transmembrane</keyword>
<organism evidence="12 13">
    <name type="scientific">Candidatus Xianfuyuplasma coldseepsis</name>
    <dbReference type="NCBI Taxonomy" id="2782163"/>
    <lineage>
        <taxon>Bacteria</taxon>
        <taxon>Bacillati</taxon>
        <taxon>Mycoplasmatota</taxon>
        <taxon>Mollicutes</taxon>
        <taxon>Candidatus Izemoplasmatales</taxon>
        <taxon>Candidatus Izemoplasmataceae</taxon>
        <taxon>Candidatus Xianfuyuplasma</taxon>
    </lineage>
</organism>
<evidence type="ECO:0000256" key="2">
    <source>
        <dbReference type="ARBA" id="ARBA00022448"/>
    </source>
</evidence>
<dbReference type="Gene3D" id="3.40.50.300">
    <property type="entry name" value="P-loop containing nucleotide triphosphate hydrolases"/>
    <property type="match status" value="1"/>
</dbReference>
<dbReference type="Pfam" id="PF00005">
    <property type="entry name" value="ABC_tran"/>
    <property type="match status" value="1"/>
</dbReference>
<evidence type="ECO:0000256" key="10">
    <source>
        <dbReference type="SAM" id="Phobius"/>
    </source>
</evidence>
<dbReference type="SUPFAM" id="SSF52540">
    <property type="entry name" value="P-loop containing nucleoside triphosphate hydrolases"/>
    <property type="match status" value="1"/>
</dbReference>
<dbReference type="InterPro" id="IPR003593">
    <property type="entry name" value="AAA+_ATPase"/>
</dbReference>
<dbReference type="GO" id="GO:0098796">
    <property type="term" value="C:membrane protein complex"/>
    <property type="evidence" value="ECO:0007669"/>
    <property type="project" value="UniProtKB-ARBA"/>
</dbReference>
<keyword evidence="13" id="KW-1185">Reference proteome</keyword>
<keyword evidence="7 10" id="KW-1133">Transmembrane helix</keyword>
<dbReference type="InterPro" id="IPR017911">
    <property type="entry name" value="MacB-like_ATP-bd"/>
</dbReference>
<evidence type="ECO:0000256" key="4">
    <source>
        <dbReference type="ARBA" id="ARBA00022692"/>
    </source>
</evidence>
<dbReference type="PROSITE" id="PS00211">
    <property type="entry name" value="ABC_TRANSPORTER_1"/>
    <property type="match status" value="1"/>
</dbReference>
<dbReference type="PROSITE" id="PS50893">
    <property type="entry name" value="ABC_TRANSPORTER_2"/>
    <property type="match status" value="1"/>
</dbReference>
<dbReference type="Pfam" id="PF02687">
    <property type="entry name" value="FtsX"/>
    <property type="match status" value="1"/>
</dbReference>
<evidence type="ECO:0000256" key="9">
    <source>
        <dbReference type="ARBA" id="ARBA00038388"/>
    </source>
</evidence>
<dbReference type="InterPro" id="IPR003439">
    <property type="entry name" value="ABC_transporter-like_ATP-bd"/>
</dbReference>
<evidence type="ECO:0000256" key="8">
    <source>
        <dbReference type="ARBA" id="ARBA00023136"/>
    </source>
</evidence>
<dbReference type="InterPro" id="IPR017871">
    <property type="entry name" value="ABC_transporter-like_CS"/>
</dbReference>
<gene>
    <name evidence="12" type="ORF">G4Z02_03730</name>
</gene>
<feature type="transmembrane region" description="Helical" evidence="10">
    <location>
        <begin position="388"/>
        <end position="409"/>
    </location>
</feature>
<reference evidence="12 13" key="1">
    <citation type="submission" date="2020-02" db="EMBL/GenBank/DDBJ databases">
        <authorList>
            <person name="Zheng R.K."/>
            <person name="Sun C.M."/>
        </authorList>
    </citation>
    <scope>NUCLEOTIDE SEQUENCE [LARGE SCALE GENOMIC DNA]</scope>
    <source>
        <strain evidence="13">zrk13</strain>
    </source>
</reference>
<keyword evidence="3" id="KW-1003">Cell membrane</keyword>
<dbReference type="InterPro" id="IPR003838">
    <property type="entry name" value="ABC3_permease_C"/>
</dbReference>
<dbReference type="CDD" id="cd03255">
    <property type="entry name" value="ABC_MJ0796_LolCDE_FtsE"/>
    <property type="match status" value="1"/>
</dbReference>
<accession>A0A7L7KTP4</accession>
<feature type="transmembrane region" description="Helical" evidence="10">
    <location>
        <begin position="266"/>
        <end position="283"/>
    </location>
</feature>
<evidence type="ECO:0000256" key="1">
    <source>
        <dbReference type="ARBA" id="ARBA00004429"/>
    </source>
</evidence>
<evidence type="ECO:0000256" key="3">
    <source>
        <dbReference type="ARBA" id="ARBA00022475"/>
    </source>
</evidence>
<comment type="subcellular location">
    <subcellularLocation>
        <location evidence="1">Cell inner membrane</location>
        <topology evidence="1">Multi-pass membrane protein</topology>
    </subcellularLocation>
</comment>
<keyword evidence="5" id="KW-0547">Nucleotide-binding</keyword>
<evidence type="ECO:0000313" key="12">
    <source>
        <dbReference type="EMBL" id="QMS86005.1"/>
    </source>
</evidence>
<feature type="domain" description="ABC transporter" evidence="11">
    <location>
        <begin position="2"/>
        <end position="240"/>
    </location>
</feature>
<proteinExistence type="inferred from homology"/>
<dbReference type="PANTHER" id="PTHR42798:SF6">
    <property type="entry name" value="CELL DIVISION ATP-BINDING PROTEIN FTSE"/>
    <property type="match status" value="1"/>
</dbReference>
<name>A0A7L7KTP4_9MOLU</name>
<keyword evidence="6 12" id="KW-0067">ATP-binding</keyword>
<dbReference type="GO" id="GO:0022857">
    <property type="term" value="F:transmembrane transporter activity"/>
    <property type="evidence" value="ECO:0007669"/>
    <property type="project" value="UniProtKB-ARBA"/>
</dbReference>
<feature type="transmembrane region" description="Helical" evidence="10">
    <location>
        <begin position="327"/>
        <end position="349"/>
    </location>
</feature>
<keyword evidence="8 10" id="KW-0472">Membrane</keyword>
<dbReference type="FunFam" id="3.40.50.300:FF:000032">
    <property type="entry name" value="Export ABC transporter ATP-binding protein"/>
    <property type="match status" value="1"/>
</dbReference>
<dbReference type="InterPro" id="IPR027417">
    <property type="entry name" value="P-loop_NTPase"/>
</dbReference>
<dbReference type="KEGG" id="xcl:G4Z02_03730"/>
<dbReference type="GO" id="GO:0016887">
    <property type="term" value="F:ATP hydrolysis activity"/>
    <property type="evidence" value="ECO:0007669"/>
    <property type="project" value="InterPro"/>
</dbReference>
<dbReference type="EMBL" id="CP048914">
    <property type="protein sequence ID" value="QMS86005.1"/>
    <property type="molecule type" value="Genomic_DNA"/>
</dbReference>
<evidence type="ECO:0000313" key="13">
    <source>
        <dbReference type="Proteomes" id="UP000514720"/>
    </source>
</evidence>
<dbReference type="SMART" id="SM00382">
    <property type="entry name" value="AAA"/>
    <property type="match status" value="1"/>
</dbReference>
<keyword evidence="2" id="KW-0813">Transport</keyword>
<feature type="transmembrane region" description="Helical" evidence="10">
    <location>
        <begin position="415"/>
        <end position="434"/>
    </location>
</feature>
<dbReference type="PANTHER" id="PTHR42798">
    <property type="entry name" value="LIPOPROTEIN-RELEASING SYSTEM ATP-BINDING PROTEIN LOLD"/>
    <property type="match status" value="1"/>
</dbReference>
<comment type="similarity">
    <text evidence="9">Belongs to the ABC transporter superfamily. Macrolide exporter (TC 3.A.1.122) family.</text>
</comment>
<evidence type="ECO:0000259" key="11">
    <source>
        <dbReference type="PROSITE" id="PS50893"/>
    </source>
</evidence>
<dbReference type="AlphaFoldDB" id="A0A7L7KTP4"/>
<dbReference type="GO" id="GO:0005524">
    <property type="term" value="F:ATP binding"/>
    <property type="evidence" value="ECO:0007669"/>
    <property type="project" value="UniProtKB-KW"/>
</dbReference>
<evidence type="ECO:0000256" key="6">
    <source>
        <dbReference type="ARBA" id="ARBA00022840"/>
    </source>
</evidence>
<evidence type="ECO:0000256" key="7">
    <source>
        <dbReference type="ARBA" id="ARBA00022989"/>
    </source>
</evidence>